<keyword evidence="1" id="KW-1133">Transmembrane helix</keyword>
<evidence type="ECO:0000313" key="3">
    <source>
        <dbReference type="Proteomes" id="UP000002296"/>
    </source>
</evidence>
<evidence type="ECO:0000256" key="1">
    <source>
        <dbReference type="SAM" id="Phobius"/>
    </source>
</evidence>
<reference evidence="2 3" key="1">
    <citation type="journal article" date="2005" name="Science">
        <title>The genome sequence of Trypanosoma cruzi, etiologic agent of Chagas disease.</title>
        <authorList>
            <person name="El-Sayed N.M."/>
            <person name="Myler P.J."/>
            <person name="Bartholomeu D.C."/>
            <person name="Nilsson D."/>
            <person name="Aggarwal G."/>
            <person name="Tran A.N."/>
            <person name="Ghedin E."/>
            <person name="Worthey E.A."/>
            <person name="Delcher A.L."/>
            <person name="Blandin G."/>
            <person name="Westenberger S.J."/>
            <person name="Caler E."/>
            <person name="Cerqueira G.C."/>
            <person name="Branche C."/>
            <person name="Haas B."/>
            <person name="Anupama A."/>
            <person name="Arner E."/>
            <person name="Aslund L."/>
            <person name="Attipoe P."/>
            <person name="Bontempi E."/>
            <person name="Bringaud F."/>
            <person name="Burton P."/>
            <person name="Cadag E."/>
            <person name="Campbell D.A."/>
            <person name="Carrington M."/>
            <person name="Crabtree J."/>
            <person name="Darban H."/>
            <person name="da Silveira J.F."/>
            <person name="de Jong P."/>
            <person name="Edwards K."/>
            <person name="Englund P.T."/>
            <person name="Fazelina G."/>
            <person name="Feldblyum T."/>
            <person name="Ferella M."/>
            <person name="Frasch A.C."/>
            <person name="Gull K."/>
            <person name="Horn D."/>
            <person name="Hou L."/>
            <person name="Huang Y."/>
            <person name="Kindlund E."/>
            <person name="Klingbeil M."/>
            <person name="Kluge S."/>
            <person name="Koo H."/>
            <person name="Lacerda D."/>
            <person name="Levin M.J."/>
            <person name="Lorenzi H."/>
            <person name="Louie T."/>
            <person name="Machado C.R."/>
            <person name="McCulloch R."/>
            <person name="McKenna A."/>
            <person name="Mizuno Y."/>
            <person name="Mottram J.C."/>
            <person name="Nelson S."/>
            <person name="Ochaya S."/>
            <person name="Osoegawa K."/>
            <person name="Pai G."/>
            <person name="Parsons M."/>
            <person name="Pentony M."/>
            <person name="Pettersson U."/>
            <person name="Pop M."/>
            <person name="Ramirez J.L."/>
            <person name="Rinta J."/>
            <person name="Robertson L."/>
            <person name="Salzberg S.L."/>
            <person name="Sanchez D.O."/>
            <person name="Seyler A."/>
            <person name="Sharma R."/>
            <person name="Shetty J."/>
            <person name="Simpson A.J."/>
            <person name="Sisk E."/>
            <person name="Tammi M.T."/>
            <person name="Tarleton R."/>
            <person name="Teixeira S."/>
            <person name="Van Aken S."/>
            <person name="Vogt C."/>
            <person name="Ward P.N."/>
            <person name="Wickstead B."/>
            <person name="Wortman J."/>
            <person name="White O."/>
            <person name="Fraser C.M."/>
            <person name="Stuart K.D."/>
            <person name="Andersson B."/>
        </authorList>
    </citation>
    <scope>NUCLEOTIDE SEQUENCE [LARGE SCALE GENOMIC DNA]</scope>
    <source>
        <strain evidence="2 3">CL Brener</strain>
    </source>
</reference>
<organism evidence="2 3">
    <name type="scientific">Trypanosoma cruzi (strain CL Brener)</name>
    <dbReference type="NCBI Taxonomy" id="353153"/>
    <lineage>
        <taxon>Eukaryota</taxon>
        <taxon>Discoba</taxon>
        <taxon>Euglenozoa</taxon>
        <taxon>Kinetoplastea</taxon>
        <taxon>Metakinetoplastina</taxon>
        <taxon>Trypanosomatida</taxon>
        <taxon>Trypanosomatidae</taxon>
        <taxon>Trypanosoma</taxon>
        <taxon>Schizotrypanum</taxon>
    </lineage>
</organism>
<dbReference type="AlphaFoldDB" id="Q4DX32"/>
<dbReference type="PaxDb" id="353153-Q4DX32"/>
<dbReference type="Pfam" id="PF15159">
    <property type="entry name" value="PIG-Y"/>
    <property type="match status" value="1"/>
</dbReference>
<dbReference type="GeneID" id="3551299"/>
<keyword evidence="1" id="KW-0812">Transmembrane</keyword>
<sequence>MYAPDYRQQPWKRIFLGWPSLVATWVYIIWFVSRVLACCSRTPQQGDRSLMDLDWYYTLLVSLCPPVIFLGTYLSWIGWKFFRHN</sequence>
<evidence type="ECO:0000313" key="2">
    <source>
        <dbReference type="EMBL" id="EAN97082.1"/>
    </source>
</evidence>
<evidence type="ECO:0008006" key="4">
    <source>
        <dbReference type="Google" id="ProtNLM"/>
    </source>
</evidence>
<keyword evidence="3" id="KW-1185">Reference proteome</keyword>
<gene>
    <name evidence="2" type="ORF">Tc00.1047053508257.244</name>
</gene>
<name>Q4DX32_TRYCC</name>
<feature type="transmembrane region" description="Helical" evidence="1">
    <location>
        <begin position="15"/>
        <end position="36"/>
    </location>
</feature>
<keyword evidence="1" id="KW-0472">Membrane</keyword>
<dbReference type="RefSeq" id="XP_818933.1">
    <property type="nucleotide sequence ID" value="XM_813840.1"/>
</dbReference>
<proteinExistence type="predicted"/>
<dbReference type="KEGG" id="tcr:508257.244"/>
<comment type="caution">
    <text evidence="2">The sequence shown here is derived from an EMBL/GenBank/DDBJ whole genome shotgun (WGS) entry which is preliminary data.</text>
</comment>
<dbReference type="STRING" id="353153.Q4DX32"/>
<dbReference type="Proteomes" id="UP000002296">
    <property type="component" value="Unassembled WGS sequence"/>
</dbReference>
<feature type="transmembrane region" description="Helical" evidence="1">
    <location>
        <begin position="56"/>
        <end position="79"/>
    </location>
</feature>
<accession>Q4DX32</accession>
<dbReference type="InterPro" id="IPR029164">
    <property type="entry name" value="PIG-Y"/>
</dbReference>
<protein>
    <recommendedName>
        <fullName evidence="4">Phosphatidylinositol N-acetylglucosaminyltransferase subunit Y</fullName>
    </recommendedName>
</protein>
<dbReference type="InParanoid" id="Q4DX32"/>
<dbReference type="EMBL" id="AAHK01000115">
    <property type="protein sequence ID" value="EAN97082.1"/>
    <property type="molecule type" value="Genomic_DNA"/>
</dbReference>
<dbReference type="OMA" id="RWHLVLW"/>